<evidence type="ECO:0000313" key="2">
    <source>
        <dbReference type="EMBL" id="SEU19214.1"/>
    </source>
</evidence>
<accession>A0A1I0K7V0</accession>
<name>A0A1I0K7V0_9BACT</name>
<dbReference type="AlphaFoldDB" id="A0A1I0K7V0"/>
<organism evidence="2 3">
    <name type="scientific">Stigmatella erecta</name>
    <dbReference type="NCBI Taxonomy" id="83460"/>
    <lineage>
        <taxon>Bacteria</taxon>
        <taxon>Pseudomonadati</taxon>
        <taxon>Myxococcota</taxon>
        <taxon>Myxococcia</taxon>
        <taxon>Myxococcales</taxon>
        <taxon>Cystobacterineae</taxon>
        <taxon>Archangiaceae</taxon>
        <taxon>Stigmatella</taxon>
    </lineage>
</organism>
<dbReference type="PANTHER" id="PTHR46865:SF2">
    <property type="entry name" value="MONOOXYGENASE"/>
    <property type="match status" value="1"/>
</dbReference>
<gene>
    <name evidence="2" type="ORF">SAMN05443639_109184</name>
</gene>
<evidence type="ECO:0000313" key="3">
    <source>
        <dbReference type="Proteomes" id="UP000199181"/>
    </source>
</evidence>
<dbReference type="Proteomes" id="UP000199181">
    <property type="component" value="Unassembled WGS sequence"/>
</dbReference>
<dbReference type="Gene3D" id="3.50.50.60">
    <property type="entry name" value="FAD/NAD(P)-binding domain"/>
    <property type="match status" value="1"/>
</dbReference>
<feature type="domain" description="FAD-binding" evidence="1">
    <location>
        <begin position="4"/>
        <end position="338"/>
    </location>
</feature>
<evidence type="ECO:0000259" key="1">
    <source>
        <dbReference type="Pfam" id="PF01494"/>
    </source>
</evidence>
<dbReference type="InterPro" id="IPR002938">
    <property type="entry name" value="FAD-bd"/>
</dbReference>
<dbReference type="SUPFAM" id="SSF51905">
    <property type="entry name" value="FAD/NAD(P)-binding domain"/>
    <property type="match status" value="1"/>
</dbReference>
<dbReference type="EMBL" id="FOIJ01000009">
    <property type="protein sequence ID" value="SEU19214.1"/>
    <property type="molecule type" value="Genomic_DNA"/>
</dbReference>
<reference evidence="3" key="1">
    <citation type="submission" date="2016-10" db="EMBL/GenBank/DDBJ databases">
        <authorList>
            <person name="Varghese N."/>
            <person name="Submissions S."/>
        </authorList>
    </citation>
    <scope>NUCLEOTIDE SEQUENCE [LARGE SCALE GENOMIC DNA]</scope>
    <source>
        <strain evidence="3">DSM 16858</strain>
    </source>
</reference>
<dbReference type="InterPro" id="IPR051704">
    <property type="entry name" value="FAD_aromatic-hydroxylase"/>
</dbReference>
<dbReference type="PANTHER" id="PTHR46865">
    <property type="entry name" value="OXIDOREDUCTASE-RELATED"/>
    <property type="match status" value="1"/>
</dbReference>
<dbReference type="GO" id="GO:0071949">
    <property type="term" value="F:FAD binding"/>
    <property type="evidence" value="ECO:0007669"/>
    <property type="project" value="InterPro"/>
</dbReference>
<dbReference type="RefSeq" id="WP_093522478.1">
    <property type="nucleotide sequence ID" value="NZ_FOIJ01000009.1"/>
</dbReference>
<sequence>MKRDVLITGASIAGPALAWWLSRFGMTVTVVERSSEFRDGGQNIDVRGAGRTVLQRMGLEEAVAQHSTGEEGLAFVDGANQVKAEFNAEQLGGNGPTAEREILRGELARLLLEHSRGKAHYVFGDRIRGFEDHGDAVEVTFERGGRRRFDLVIAAEGIGSSTRKLLFGDAARRVPLDLYTAYFTIPRAAHDGKTARWFNAPGGLSVFLRPDNQGTTRAVLSVQQEPSGYEDLPPSEQKLFLKAKFAGAGWETPRVLAALDGAKDFYFEAIGQVKLDRWSKGRVALVGDAAYCASPISGMGTSLALVGAYVLAGELGRHDDPAQAFAAYERIMRPYVEQAQDVPKLGPRIAQPQTRAGIALQLGALHLASKPGLSKLAGKLLSPPADKIELPDYGAGLTAAETAQ</sequence>
<dbReference type="Gene3D" id="3.30.9.10">
    <property type="entry name" value="D-Amino Acid Oxidase, subunit A, domain 2"/>
    <property type="match status" value="1"/>
</dbReference>
<dbReference type="InterPro" id="IPR036188">
    <property type="entry name" value="FAD/NAD-bd_sf"/>
</dbReference>
<dbReference type="PRINTS" id="PR00420">
    <property type="entry name" value="RNGMNOXGNASE"/>
</dbReference>
<dbReference type="Pfam" id="PF01494">
    <property type="entry name" value="FAD_binding_3"/>
    <property type="match status" value="1"/>
</dbReference>
<protein>
    <submittedName>
        <fullName evidence="2">2-polyprenyl-6-methoxyphenol hydroxylase</fullName>
    </submittedName>
</protein>
<keyword evidence="3" id="KW-1185">Reference proteome</keyword>
<proteinExistence type="predicted"/>